<gene>
    <name evidence="2" type="ORF">TOPH_04909</name>
</gene>
<accession>A0A0L0N8N7</accession>
<reference evidence="2 3" key="1">
    <citation type="journal article" date="2015" name="BMC Genomics">
        <title>The genome of the truffle-parasite Tolypocladium ophioglossoides and the evolution of antifungal peptaibiotics.</title>
        <authorList>
            <person name="Quandt C.A."/>
            <person name="Bushley K.E."/>
            <person name="Spatafora J.W."/>
        </authorList>
    </citation>
    <scope>NUCLEOTIDE SEQUENCE [LARGE SCALE GENOMIC DNA]</scope>
    <source>
        <strain evidence="2 3">CBS 100239</strain>
    </source>
</reference>
<evidence type="ECO:0000313" key="3">
    <source>
        <dbReference type="Proteomes" id="UP000036947"/>
    </source>
</evidence>
<proteinExistence type="predicted"/>
<sequence>MDRQSQETRKAQHPVLRWHGFPREIQYAILELLACGHRRSARAPSTSEATNNSGRLATYAVVCRDWQAFFEAILFRRLMIRQQDLPEFGRLRPCRRGLVHHLWLRVELPSYDCSMCRQHETAKIMRKHNPIIRKAFCDLFAILNNWGERTLLDADSQGRGLTLEISVHSPSDSEHCFKNISFDHLSDEDDVCVLEDATHGWVGGRRTFQPGRFTTARIFGNSIYVNPRKRLPAVRVVKHLLIRRQTRRHFWHTTMRHIMRSLPELDSVRLEIWKRPSRGIQAANDAEFFTTFSKYLPKQVRSFVLFEDFNQDYDSWRLVSGIHNAELVRTPYQPLARWLAGSRKLQSLSASFIVDAKHYLDAVRHRPEDGPWQNLTQVSLTSLLLKWGTSSDETEGLLLAAASAAHQMPQLKMLELWYGRRGQACLFRYSVLPCDATEIFCSGTWDLELQSGVVEAWRLVSRSDFRVRKATRIDADLIQSHGDAIHHLGLMLDVLHPESLRQIRRDARKS</sequence>
<keyword evidence="3" id="KW-1185">Reference proteome</keyword>
<dbReference type="Pfam" id="PF20183">
    <property type="entry name" value="DUF6546"/>
    <property type="match status" value="1"/>
</dbReference>
<dbReference type="OrthoDB" id="4688861at2759"/>
<dbReference type="InterPro" id="IPR046676">
    <property type="entry name" value="DUF6546"/>
</dbReference>
<name>A0A0L0N8N7_TOLOC</name>
<dbReference type="STRING" id="1163406.A0A0L0N8N7"/>
<dbReference type="EMBL" id="LFRF01000013">
    <property type="protein sequence ID" value="KND90416.1"/>
    <property type="molecule type" value="Genomic_DNA"/>
</dbReference>
<organism evidence="2 3">
    <name type="scientific">Tolypocladium ophioglossoides (strain CBS 100239)</name>
    <name type="common">Snaketongue truffleclub</name>
    <name type="synonym">Elaphocordyceps ophioglossoides</name>
    <dbReference type="NCBI Taxonomy" id="1163406"/>
    <lineage>
        <taxon>Eukaryota</taxon>
        <taxon>Fungi</taxon>
        <taxon>Dikarya</taxon>
        <taxon>Ascomycota</taxon>
        <taxon>Pezizomycotina</taxon>
        <taxon>Sordariomycetes</taxon>
        <taxon>Hypocreomycetidae</taxon>
        <taxon>Hypocreales</taxon>
        <taxon>Ophiocordycipitaceae</taxon>
        <taxon>Tolypocladium</taxon>
    </lineage>
</organism>
<evidence type="ECO:0000259" key="1">
    <source>
        <dbReference type="Pfam" id="PF20183"/>
    </source>
</evidence>
<dbReference type="Proteomes" id="UP000036947">
    <property type="component" value="Unassembled WGS sequence"/>
</dbReference>
<protein>
    <recommendedName>
        <fullName evidence="1">DUF6546 domain-containing protein</fullName>
    </recommendedName>
</protein>
<evidence type="ECO:0000313" key="2">
    <source>
        <dbReference type="EMBL" id="KND90416.1"/>
    </source>
</evidence>
<feature type="domain" description="DUF6546" evidence="1">
    <location>
        <begin position="296"/>
        <end position="496"/>
    </location>
</feature>
<comment type="caution">
    <text evidence="2">The sequence shown here is derived from an EMBL/GenBank/DDBJ whole genome shotgun (WGS) entry which is preliminary data.</text>
</comment>
<dbReference type="AlphaFoldDB" id="A0A0L0N8N7"/>